<evidence type="ECO:0000313" key="2">
    <source>
        <dbReference type="Proteomes" id="UP000688137"/>
    </source>
</evidence>
<proteinExistence type="predicted"/>
<dbReference type="Proteomes" id="UP000688137">
    <property type="component" value="Unassembled WGS sequence"/>
</dbReference>
<dbReference type="OMA" id="FKQWINP"/>
<keyword evidence="2" id="KW-1185">Reference proteome</keyword>
<reference evidence="1" key="1">
    <citation type="submission" date="2021-01" db="EMBL/GenBank/DDBJ databases">
        <authorList>
            <consortium name="Genoscope - CEA"/>
            <person name="William W."/>
        </authorList>
    </citation>
    <scope>NUCLEOTIDE SEQUENCE</scope>
</reference>
<protein>
    <submittedName>
        <fullName evidence="1">Uncharacterized protein</fullName>
    </submittedName>
</protein>
<sequence>MDNQYQIAKNLLQSILIIKQQDSNLDSAYSSILLALQSQLPLKQEHYTSILIEITKKLTKQIEQYDEYYTSQMLKILQNIPKQQYIDQLQCTISILSTLINLLAKVNQTFIPEIFQLISLLIDNSKALQIAYPQLFIKTLTCLLKYSRGVIQENGLLLFEKILSYIVCNTQSQYQQLNFNVISLKYEENQNYLVQQKVNEELQNFCLFITHLPTPKLNKCYSQLIFKIFQYSNSGQYFYISTQISLINLYFRFNEGQNIQEFTNLIIQMNSQQQLRIYNELEEDLEFELKRFHSLQNEVDTSQTIAIIRKIKWLIYIIIEFQKKQQNQLQYVQISEKIIKYLVQGLQYKWNQIVVSVDQQVTTLNQNLNISIKNNINKLNLELMPILNNEQSILNEIISLLNSLNENEIINKYLENKLEKQLNKLIQTIIVDDSQIIKIQITQILYTSSILFILNNISSTQKHDSYYFKNLIKQFSMLIFNQNAPYNTIFQSQLIIYSNLIYQRIDEKDDQFIEVLYLDYLMCQNSQSTVLITEISQNYIKQFNIYDHIASILYRNIQKIQESNLQVDQGNSLQTILHIYSKFDGYNQGLDIIYQVLKTIYQIYDKYYLKSDILFTQKYLQFLILFFKQWINPSLNNNIVTILRQIALSLTQFFHHSQVHFQAFQCFYYCIPILAKQELQECNSKQVFGMNDDPNVKVVDTLGTIFFEQRKSFEYILTQDNQISKLYIWMIIKELLIYDSCQGFFQLKSIQQFLKQYLVFEQEENSNSLKIYEQILQFLILYCKKHEQNPNLIDLLKQIEFFIKKCTKLDASQLKELCNHLNQKLSLIK</sequence>
<dbReference type="EMBL" id="CAJJDM010000026">
    <property type="protein sequence ID" value="CAD8058171.1"/>
    <property type="molecule type" value="Genomic_DNA"/>
</dbReference>
<gene>
    <name evidence="1" type="ORF">PPRIM_AZ9-3.1.T0270080</name>
</gene>
<organism evidence="1 2">
    <name type="scientific">Paramecium primaurelia</name>
    <dbReference type="NCBI Taxonomy" id="5886"/>
    <lineage>
        <taxon>Eukaryota</taxon>
        <taxon>Sar</taxon>
        <taxon>Alveolata</taxon>
        <taxon>Ciliophora</taxon>
        <taxon>Intramacronucleata</taxon>
        <taxon>Oligohymenophorea</taxon>
        <taxon>Peniculida</taxon>
        <taxon>Parameciidae</taxon>
        <taxon>Paramecium</taxon>
    </lineage>
</organism>
<accession>A0A8S1KUU7</accession>
<name>A0A8S1KUU7_PARPR</name>
<dbReference type="AlphaFoldDB" id="A0A8S1KUU7"/>
<comment type="caution">
    <text evidence="1">The sequence shown here is derived from an EMBL/GenBank/DDBJ whole genome shotgun (WGS) entry which is preliminary data.</text>
</comment>
<evidence type="ECO:0000313" key="1">
    <source>
        <dbReference type="EMBL" id="CAD8058171.1"/>
    </source>
</evidence>